<reference evidence="1 2" key="1">
    <citation type="journal article" date="2018" name="Front. Plant Sci.">
        <title>Red Clover (Trifolium pratense) and Zigzag Clover (T. medium) - A Picture of Genomic Similarities and Differences.</title>
        <authorList>
            <person name="Dluhosova J."/>
            <person name="Istvanek J."/>
            <person name="Nedelnik J."/>
            <person name="Repkova J."/>
        </authorList>
    </citation>
    <scope>NUCLEOTIDE SEQUENCE [LARGE SCALE GENOMIC DNA]</scope>
    <source>
        <strain evidence="2">cv. 10/8</strain>
        <tissue evidence="1">Leaf</tissue>
    </source>
</reference>
<evidence type="ECO:0000313" key="2">
    <source>
        <dbReference type="Proteomes" id="UP000265520"/>
    </source>
</evidence>
<proteinExistence type="predicted"/>
<name>A0A392SND3_9FABA</name>
<comment type="caution">
    <text evidence="1">The sequence shown here is derived from an EMBL/GenBank/DDBJ whole genome shotgun (WGS) entry which is preliminary data.</text>
</comment>
<protein>
    <submittedName>
        <fullName evidence="1">Uncharacterized protein</fullName>
    </submittedName>
</protein>
<accession>A0A392SND3</accession>
<dbReference type="AlphaFoldDB" id="A0A392SND3"/>
<feature type="non-terminal residue" evidence="1">
    <location>
        <position position="44"/>
    </location>
</feature>
<sequence length="44" mass="5117">MLNTYFSLAACLVPFGHRYRSWIDFTAADPQNLPDHFLQFTHSS</sequence>
<dbReference type="Proteomes" id="UP000265520">
    <property type="component" value="Unassembled WGS sequence"/>
</dbReference>
<keyword evidence="2" id="KW-1185">Reference proteome</keyword>
<dbReference type="EMBL" id="LXQA010408722">
    <property type="protein sequence ID" value="MCI49917.1"/>
    <property type="molecule type" value="Genomic_DNA"/>
</dbReference>
<evidence type="ECO:0000313" key="1">
    <source>
        <dbReference type="EMBL" id="MCI49917.1"/>
    </source>
</evidence>
<organism evidence="1 2">
    <name type="scientific">Trifolium medium</name>
    <dbReference type="NCBI Taxonomy" id="97028"/>
    <lineage>
        <taxon>Eukaryota</taxon>
        <taxon>Viridiplantae</taxon>
        <taxon>Streptophyta</taxon>
        <taxon>Embryophyta</taxon>
        <taxon>Tracheophyta</taxon>
        <taxon>Spermatophyta</taxon>
        <taxon>Magnoliopsida</taxon>
        <taxon>eudicotyledons</taxon>
        <taxon>Gunneridae</taxon>
        <taxon>Pentapetalae</taxon>
        <taxon>rosids</taxon>
        <taxon>fabids</taxon>
        <taxon>Fabales</taxon>
        <taxon>Fabaceae</taxon>
        <taxon>Papilionoideae</taxon>
        <taxon>50 kb inversion clade</taxon>
        <taxon>NPAAA clade</taxon>
        <taxon>Hologalegina</taxon>
        <taxon>IRL clade</taxon>
        <taxon>Trifolieae</taxon>
        <taxon>Trifolium</taxon>
    </lineage>
</organism>